<proteinExistence type="predicted"/>
<dbReference type="Proteomes" id="UP000253831">
    <property type="component" value="Unassembled WGS sequence"/>
</dbReference>
<dbReference type="AlphaFoldDB" id="A0A369XMC7"/>
<dbReference type="EMBL" id="QPGA01000011">
    <property type="protein sequence ID" value="RDE51084.1"/>
    <property type="molecule type" value="Genomic_DNA"/>
</dbReference>
<comment type="caution">
    <text evidence="2">The sequence shown here is derived from an EMBL/GenBank/DDBJ whole genome shotgun (WGS) entry which is preliminary data.</text>
</comment>
<accession>A0A369XMC7</accession>
<evidence type="ECO:0000259" key="1">
    <source>
        <dbReference type="Pfam" id="PF01814"/>
    </source>
</evidence>
<sequence length="132" mass="14292">MKRHQTLQDLSREHHSALKLALGARRAATSGDAGKIAAAIASCAEVFAAELEPHFMIEESSLLPAMAQAGEAALVARTLREHAELRALLGRVLDPDADATTLLSFADLLSAHVRFEERELFEIAQQRLAPQA</sequence>
<reference evidence="2 3" key="1">
    <citation type="submission" date="2018-05" db="EMBL/GenBank/DDBJ databases">
        <title>Integrated omic analyses show evidence that a Ca. Accumulibacter phosphatis strain performs denitrification under micro-aerobic conditions.</title>
        <authorList>
            <person name="Camejo P.Y."/>
            <person name="Katherine M.D."/>
            <person name="Daniel N.R."/>
        </authorList>
    </citation>
    <scope>NUCLEOTIDE SEQUENCE [LARGE SCALE GENOMIC DNA]</scope>
    <source>
        <strain evidence="2">UW-LDO-IC</strain>
    </source>
</reference>
<dbReference type="Pfam" id="PF01814">
    <property type="entry name" value="Hemerythrin"/>
    <property type="match status" value="1"/>
</dbReference>
<dbReference type="Gene3D" id="1.20.120.520">
    <property type="entry name" value="nmb1532 protein domain like"/>
    <property type="match status" value="1"/>
</dbReference>
<name>A0A369XMC7_9PROT</name>
<dbReference type="InterPro" id="IPR012312">
    <property type="entry name" value="Hemerythrin-like"/>
</dbReference>
<organism evidence="2 3">
    <name type="scientific">Candidatus Accumulibacter meliphilus</name>
    <dbReference type="NCBI Taxonomy" id="2211374"/>
    <lineage>
        <taxon>Bacteria</taxon>
        <taxon>Pseudomonadati</taxon>
        <taxon>Pseudomonadota</taxon>
        <taxon>Betaproteobacteria</taxon>
        <taxon>Candidatus Accumulibacter</taxon>
    </lineage>
</organism>
<evidence type="ECO:0000313" key="3">
    <source>
        <dbReference type="Proteomes" id="UP000253831"/>
    </source>
</evidence>
<evidence type="ECO:0000313" key="2">
    <source>
        <dbReference type="EMBL" id="RDE51084.1"/>
    </source>
</evidence>
<feature type="domain" description="Hemerythrin-like" evidence="1">
    <location>
        <begin position="10"/>
        <end position="123"/>
    </location>
</feature>
<gene>
    <name evidence="2" type="ORF">DVS81_08045</name>
</gene>
<protein>
    <submittedName>
        <fullName evidence="2">Hemerythrin domain-containing protein</fullName>
    </submittedName>
</protein>